<keyword evidence="2" id="KW-0436">Ligase</keyword>
<dbReference type="InterPro" id="IPR005481">
    <property type="entry name" value="BC-like_N"/>
</dbReference>
<dbReference type="SUPFAM" id="SSF52440">
    <property type="entry name" value="PreATP-grasp domain"/>
    <property type="match status" value="1"/>
</dbReference>
<dbReference type="InterPro" id="IPR011054">
    <property type="entry name" value="Rudment_hybrid_motif"/>
</dbReference>
<organism evidence="10 11">
    <name type="scientific">Plantactinospora mayteni</name>
    <dbReference type="NCBI Taxonomy" id="566021"/>
    <lineage>
        <taxon>Bacteria</taxon>
        <taxon>Bacillati</taxon>
        <taxon>Actinomycetota</taxon>
        <taxon>Actinomycetes</taxon>
        <taxon>Micromonosporales</taxon>
        <taxon>Micromonosporaceae</taxon>
        <taxon>Plantactinospora</taxon>
    </lineage>
</organism>
<dbReference type="Pfam" id="PF00289">
    <property type="entry name" value="Biotin_carb_N"/>
    <property type="match status" value="1"/>
</dbReference>
<feature type="domain" description="ATP-grasp" evidence="8">
    <location>
        <begin position="157"/>
        <end position="355"/>
    </location>
</feature>
<dbReference type="InterPro" id="IPR005479">
    <property type="entry name" value="CPAse_ATP-bd"/>
</dbReference>
<dbReference type="SUPFAM" id="SSF51246">
    <property type="entry name" value="Rudiment single hybrid motif"/>
    <property type="match status" value="1"/>
</dbReference>
<protein>
    <recommendedName>
        <fullName evidence="1">biotin carboxylase</fullName>
        <ecNumber evidence="1">6.3.4.14</ecNumber>
    </recommendedName>
</protein>
<feature type="domain" description="Biotin carboxylation" evidence="9">
    <location>
        <begin position="38"/>
        <end position="483"/>
    </location>
</feature>
<feature type="compositionally biased region" description="Basic and acidic residues" evidence="7">
    <location>
        <begin position="13"/>
        <end position="23"/>
    </location>
</feature>
<evidence type="ECO:0000259" key="9">
    <source>
        <dbReference type="PROSITE" id="PS50979"/>
    </source>
</evidence>
<dbReference type="Pfam" id="PF02785">
    <property type="entry name" value="Biotin_carb_C"/>
    <property type="match status" value="1"/>
</dbReference>
<name>A0ABQ4ETW6_9ACTN</name>
<dbReference type="Proteomes" id="UP000621500">
    <property type="component" value="Unassembled WGS sequence"/>
</dbReference>
<keyword evidence="3 6" id="KW-0547">Nucleotide-binding</keyword>
<dbReference type="SUPFAM" id="SSF56059">
    <property type="entry name" value="Glutathione synthetase ATP-binding domain-like"/>
    <property type="match status" value="1"/>
</dbReference>
<dbReference type="PANTHER" id="PTHR18866:SF33">
    <property type="entry name" value="METHYLCROTONOYL-COA CARBOXYLASE SUBUNIT ALPHA, MITOCHONDRIAL-RELATED"/>
    <property type="match status" value="1"/>
</dbReference>
<dbReference type="InterPro" id="IPR011764">
    <property type="entry name" value="Biotin_carboxylation_dom"/>
</dbReference>
<keyword evidence="4 6" id="KW-0067">ATP-binding</keyword>
<feature type="region of interest" description="Disordered" evidence="7">
    <location>
        <begin position="1"/>
        <end position="32"/>
    </location>
</feature>
<evidence type="ECO:0000313" key="10">
    <source>
        <dbReference type="EMBL" id="GIG98103.1"/>
    </source>
</evidence>
<dbReference type="SMART" id="SM00878">
    <property type="entry name" value="Biotin_carb_C"/>
    <property type="match status" value="1"/>
</dbReference>
<keyword evidence="11" id="KW-1185">Reference proteome</keyword>
<gene>
    <name evidence="10" type="ORF">Pma05_46760</name>
</gene>
<evidence type="ECO:0000256" key="3">
    <source>
        <dbReference type="ARBA" id="ARBA00022741"/>
    </source>
</evidence>
<evidence type="ECO:0000259" key="8">
    <source>
        <dbReference type="PROSITE" id="PS50975"/>
    </source>
</evidence>
<dbReference type="InterPro" id="IPR016185">
    <property type="entry name" value="PreATP-grasp_dom_sf"/>
</dbReference>
<dbReference type="InterPro" id="IPR011761">
    <property type="entry name" value="ATP-grasp"/>
</dbReference>
<evidence type="ECO:0000256" key="1">
    <source>
        <dbReference type="ARBA" id="ARBA00013263"/>
    </source>
</evidence>
<dbReference type="PROSITE" id="PS50975">
    <property type="entry name" value="ATP_GRASP"/>
    <property type="match status" value="1"/>
</dbReference>
<evidence type="ECO:0000256" key="2">
    <source>
        <dbReference type="ARBA" id="ARBA00022598"/>
    </source>
</evidence>
<comment type="caution">
    <text evidence="10">The sequence shown here is derived from an EMBL/GenBank/DDBJ whole genome shotgun (WGS) entry which is preliminary data.</text>
</comment>
<dbReference type="PROSITE" id="PS00867">
    <property type="entry name" value="CPSASE_2"/>
    <property type="match status" value="1"/>
</dbReference>
<dbReference type="InterPro" id="IPR005482">
    <property type="entry name" value="Biotin_COase_C"/>
</dbReference>
<dbReference type="PANTHER" id="PTHR18866">
    <property type="entry name" value="CARBOXYLASE:PYRUVATE/ACETYL-COA/PROPIONYL-COA CARBOXYLASE"/>
    <property type="match status" value="1"/>
</dbReference>
<evidence type="ECO:0000256" key="5">
    <source>
        <dbReference type="ARBA" id="ARBA00023267"/>
    </source>
</evidence>
<reference evidence="10 11" key="1">
    <citation type="submission" date="2021-01" db="EMBL/GenBank/DDBJ databases">
        <title>Whole genome shotgun sequence of Plantactinospora mayteni NBRC 109088.</title>
        <authorList>
            <person name="Komaki H."/>
            <person name="Tamura T."/>
        </authorList>
    </citation>
    <scope>NUCLEOTIDE SEQUENCE [LARGE SCALE GENOMIC DNA]</scope>
    <source>
        <strain evidence="10 11">NBRC 109088</strain>
    </source>
</reference>
<evidence type="ECO:0000256" key="6">
    <source>
        <dbReference type="PROSITE-ProRule" id="PRU00409"/>
    </source>
</evidence>
<dbReference type="PROSITE" id="PS50979">
    <property type="entry name" value="BC"/>
    <property type="match status" value="1"/>
</dbReference>
<evidence type="ECO:0000256" key="7">
    <source>
        <dbReference type="SAM" id="MobiDB-lite"/>
    </source>
</evidence>
<sequence length="485" mass="51637">MRSARPQGEVEEGSLRRVADGRTTRCGRSSTERRSTSMIESLLVANRGEIARRIIRTARRLGVRTVAVYSEADADLPFVREADEAVCVGPANPAQSYRNSEAILAAAKSTGARAIHPGYGFLSENADFARTVEANGLVWVGPGADAITAMGDKINARNLMAAAGVPVAPGSTDPAGTVEAALAAAEEIGFPVMVKAAAGGGGMGMAVAADEASLRTEYDKVRAFAERMFGDGSVLIERYFPRVRHVEVQILGLADGRVVALGERECSVQRRNQKLVEESPSPAVSAELRARLLAAAVRAGEAVGYRNAGTVECLLDPTTGEFFFLEMNTRLQVEHPVTELVHGLDLVEEQLRVAAGLAPNFDPDALAPRGHAIELRINAEDPKRFLPGPGAVTAWTEPTGDGVRVDSGYSLGTTVTPFYDSLMAKLIVYGADRAEAIDRARVAVAGFEIAGPKCNLPFFAELLDNPEFLGGDYDTGIVARMRAKK</sequence>
<evidence type="ECO:0000313" key="11">
    <source>
        <dbReference type="Proteomes" id="UP000621500"/>
    </source>
</evidence>
<dbReference type="PROSITE" id="PS00866">
    <property type="entry name" value="CPSASE_1"/>
    <property type="match status" value="1"/>
</dbReference>
<dbReference type="EMBL" id="BONX01000032">
    <property type="protein sequence ID" value="GIG98103.1"/>
    <property type="molecule type" value="Genomic_DNA"/>
</dbReference>
<accession>A0ABQ4ETW6</accession>
<dbReference type="Pfam" id="PF02786">
    <property type="entry name" value="CPSase_L_D2"/>
    <property type="match status" value="1"/>
</dbReference>
<dbReference type="Gene3D" id="3.30.470.20">
    <property type="entry name" value="ATP-grasp fold, B domain"/>
    <property type="match status" value="1"/>
</dbReference>
<dbReference type="EC" id="6.3.4.14" evidence="1"/>
<evidence type="ECO:0000256" key="4">
    <source>
        <dbReference type="ARBA" id="ARBA00022840"/>
    </source>
</evidence>
<proteinExistence type="predicted"/>
<dbReference type="InterPro" id="IPR050856">
    <property type="entry name" value="Biotin_carboxylase_complex"/>
</dbReference>
<keyword evidence="5" id="KW-0092">Biotin</keyword>